<dbReference type="AlphaFoldDB" id="A0A2N8ZDH0"/>
<gene>
    <name evidence="1" type="ORF">VTAP4600_A1954</name>
</gene>
<accession>A0A2N8ZDH0</accession>
<dbReference type="EMBL" id="LT960611">
    <property type="protein sequence ID" value="SON49933.1"/>
    <property type="molecule type" value="Genomic_DNA"/>
</dbReference>
<organism evidence="1 2">
    <name type="scientific">Vibrio tapetis subsp. tapetis</name>
    <dbReference type="NCBI Taxonomy" id="1671868"/>
    <lineage>
        <taxon>Bacteria</taxon>
        <taxon>Pseudomonadati</taxon>
        <taxon>Pseudomonadota</taxon>
        <taxon>Gammaproteobacteria</taxon>
        <taxon>Vibrionales</taxon>
        <taxon>Vibrionaceae</taxon>
        <taxon>Vibrio</taxon>
    </lineage>
</organism>
<sequence length="120" mass="13796">MANEFEEFFGLFDEMAASEEEAADQLQIPEDVFDENDINPPSLDTFPSEVQKETLRRIKVINFVEKRLEGGWTEKNLIPILGTVEQTLSLKPPSWRVLAGWKKLYFESGRDIKSLIPKHA</sequence>
<reference evidence="1 2" key="1">
    <citation type="submission" date="2017-10" db="EMBL/GenBank/DDBJ databases">
        <authorList>
            <person name="Banno H."/>
            <person name="Chua N.-H."/>
        </authorList>
    </citation>
    <scope>NUCLEOTIDE SEQUENCE [LARGE SCALE GENOMIC DNA]</scope>
    <source>
        <strain evidence="1">Vibrio tapetis CECT4600</strain>
    </source>
</reference>
<protein>
    <submittedName>
        <fullName evidence="1">Transposase</fullName>
    </submittedName>
</protein>
<evidence type="ECO:0000313" key="1">
    <source>
        <dbReference type="EMBL" id="SON49933.1"/>
    </source>
</evidence>
<dbReference type="KEGG" id="vta:A1954"/>
<proteinExistence type="predicted"/>
<keyword evidence="2" id="KW-1185">Reference proteome</keyword>
<dbReference type="Proteomes" id="UP000235828">
    <property type="component" value="Chromosome A"/>
</dbReference>
<evidence type="ECO:0000313" key="2">
    <source>
        <dbReference type="Proteomes" id="UP000235828"/>
    </source>
</evidence>
<name>A0A2N8ZDH0_9VIBR</name>